<accession>A0ABT6HH71</accession>
<dbReference type="RefSeq" id="WP_279925862.1">
    <property type="nucleotide sequence ID" value="NZ_JARWBG010000002.1"/>
</dbReference>
<dbReference type="EMBL" id="JARWBG010000002">
    <property type="protein sequence ID" value="MDH2387640.1"/>
    <property type="molecule type" value="Genomic_DNA"/>
</dbReference>
<evidence type="ECO:0008006" key="4">
    <source>
        <dbReference type="Google" id="ProtNLM"/>
    </source>
</evidence>
<dbReference type="Proteomes" id="UP001223144">
    <property type="component" value="Unassembled WGS sequence"/>
</dbReference>
<dbReference type="Gene3D" id="1.20.5.320">
    <property type="entry name" value="6-Phosphogluconate Dehydrogenase, domain 3"/>
    <property type="match status" value="1"/>
</dbReference>
<reference evidence="2 3" key="1">
    <citation type="submission" date="2023-04" db="EMBL/GenBank/DDBJ databases">
        <title>Streptomyces chengmaiensis sp. nov. isolated from the stem of mangrove plant in Hainan.</title>
        <authorList>
            <person name="Huang X."/>
            <person name="Zhou S."/>
            <person name="Chu X."/>
            <person name="Xie Y."/>
            <person name="Lin Y."/>
        </authorList>
    </citation>
    <scope>NUCLEOTIDE SEQUENCE [LARGE SCALE GENOMIC DNA]</scope>
    <source>
        <strain evidence="2 3">HNM0663</strain>
    </source>
</reference>
<protein>
    <recommendedName>
        <fullName evidence="4">Collagen-like protein</fullName>
    </recommendedName>
</protein>
<feature type="region of interest" description="Disordered" evidence="1">
    <location>
        <begin position="216"/>
        <end position="248"/>
    </location>
</feature>
<evidence type="ECO:0000313" key="2">
    <source>
        <dbReference type="EMBL" id="MDH2387640.1"/>
    </source>
</evidence>
<organism evidence="2 3">
    <name type="scientific">Streptomyces chengmaiensis</name>
    <dbReference type="NCBI Taxonomy" id="3040919"/>
    <lineage>
        <taxon>Bacteria</taxon>
        <taxon>Bacillati</taxon>
        <taxon>Actinomycetota</taxon>
        <taxon>Actinomycetes</taxon>
        <taxon>Kitasatosporales</taxon>
        <taxon>Streptomycetaceae</taxon>
        <taxon>Streptomyces</taxon>
    </lineage>
</organism>
<comment type="caution">
    <text evidence="2">The sequence shown here is derived from an EMBL/GenBank/DDBJ whole genome shotgun (WGS) entry which is preliminary data.</text>
</comment>
<keyword evidence="3" id="KW-1185">Reference proteome</keyword>
<sequence length="568" mass="57215">MRVRGRYLSPNGQPLSGSVTFRAPAQLTFPEADVILGGPVTVQLDAQGAVEVTLPATDAPDMDPSGWAYVLTEQLSGISAGRSYNIVLPAAYPDVDLADIAPTDPSKPNYVGVPGPQGPEGAPGSRIYSGTAAPDPALGVDGDVYVRYESVEFLGVTSTTVSTWQRTAGMWTQLGGDVRGAAWYVNDTSTSSASTRPGDMLLRTDTGDIWQRGPSGWGASIGNLKGPQGAPGAKGDQGETGPAGAPGAPGVVQSVNGVSAADVVLSAADVGALATTAAGSAGGVAQLDATGKVPAEQLPDTSGTGAVESVNGQSGVVVLAAADVGAAATSHTHTAAQVGAIATTARGAASGVASLDSSGRLPVEQLPSTTTRNTWAPAALGFQAWSCDPAHVSNPTTVKAAVLKRIYLSGIYISEPTPVNAVAIFARGWAGSSAVPAARFYAGIYNESGARVATSGQVSSLPAAGQITGTAPGGRNNHIGAVPVPLSGIVTLQPGRYWSAFLLSAGSATDFYYMHIQNESPSAPANFFLGSAFQRALCLDSQTSLPSTVNQSSGEVGLDPAIMALALV</sequence>
<gene>
    <name evidence="2" type="ORF">QCN29_02315</name>
</gene>
<name>A0ABT6HH71_9ACTN</name>
<evidence type="ECO:0000256" key="1">
    <source>
        <dbReference type="SAM" id="MobiDB-lite"/>
    </source>
</evidence>
<proteinExistence type="predicted"/>
<evidence type="ECO:0000313" key="3">
    <source>
        <dbReference type="Proteomes" id="UP001223144"/>
    </source>
</evidence>